<dbReference type="InterPro" id="IPR035906">
    <property type="entry name" value="MetI-like_sf"/>
</dbReference>
<dbReference type="SUPFAM" id="SSF161098">
    <property type="entry name" value="MetI-like"/>
    <property type="match status" value="1"/>
</dbReference>
<evidence type="ECO:0000256" key="6">
    <source>
        <dbReference type="ARBA" id="ARBA00022989"/>
    </source>
</evidence>
<evidence type="ECO:0000256" key="3">
    <source>
        <dbReference type="ARBA" id="ARBA00022448"/>
    </source>
</evidence>
<organism evidence="10">
    <name type="scientific">bioreactor metagenome</name>
    <dbReference type="NCBI Taxonomy" id="1076179"/>
    <lineage>
        <taxon>unclassified sequences</taxon>
        <taxon>metagenomes</taxon>
        <taxon>ecological metagenomes</taxon>
    </lineage>
</organism>
<keyword evidence="7 8" id="KW-0472">Membrane</keyword>
<sequence length="312" mass="34391">MKRNLGPAYVAPQALWLTIFFAAPLLIIVAYSFLRKGLYGGVETSFSIQAWADIANPTLLKVTLKTLWVSLAATIIIILLALPCGYSIARSKNQALRLFLVIVPFWTNFLVRIYAWISILGNEGFVNQALRFLGLKAEGFQFLYNQGAVVFVLVYMYLPYAILPLFSTIDKFDFTLLEAARDLGSTRMQSYTKVMLPNIKGGVITAVLFTFIPIFGAYAVPLLIGGKDSYMLGNVIADQLTKTRNWPLASAISMSMTLLTAIAVFLFAFKKPKEQQAVKDIDPLSLPNGKTIGFFHRGPGQGKKKPSGKGVA</sequence>
<feature type="transmembrane region" description="Helical" evidence="8">
    <location>
        <begin position="98"/>
        <end position="119"/>
    </location>
</feature>
<dbReference type="PROSITE" id="PS50928">
    <property type="entry name" value="ABC_TM1"/>
    <property type="match status" value="1"/>
</dbReference>
<evidence type="ECO:0000256" key="5">
    <source>
        <dbReference type="ARBA" id="ARBA00022692"/>
    </source>
</evidence>
<gene>
    <name evidence="10" type="primary">potB_1</name>
    <name evidence="10" type="ORF">SDC9_04622</name>
</gene>
<evidence type="ECO:0000256" key="8">
    <source>
        <dbReference type="SAM" id="Phobius"/>
    </source>
</evidence>
<dbReference type="PANTHER" id="PTHR42929">
    <property type="entry name" value="INNER MEMBRANE ABC TRANSPORTER PERMEASE PROTEIN YDCU-RELATED-RELATED"/>
    <property type="match status" value="1"/>
</dbReference>
<dbReference type="CDD" id="cd06261">
    <property type="entry name" value="TM_PBP2"/>
    <property type="match status" value="1"/>
</dbReference>
<dbReference type="Gene3D" id="1.10.3720.10">
    <property type="entry name" value="MetI-like"/>
    <property type="match status" value="1"/>
</dbReference>
<dbReference type="InterPro" id="IPR000515">
    <property type="entry name" value="MetI-like"/>
</dbReference>
<feature type="transmembrane region" description="Helical" evidence="8">
    <location>
        <begin position="139"/>
        <end position="158"/>
    </location>
</feature>
<evidence type="ECO:0000313" key="10">
    <source>
        <dbReference type="EMBL" id="MPL59074.1"/>
    </source>
</evidence>
<dbReference type="Pfam" id="PF00528">
    <property type="entry name" value="BPD_transp_1"/>
    <property type="match status" value="1"/>
</dbReference>
<keyword evidence="5 8" id="KW-0812">Transmembrane</keyword>
<keyword evidence="3" id="KW-0813">Transport</keyword>
<dbReference type="AlphaFoldDB" id="A0A644SWS4"/>
<feature type="transmembrane region" description="Helical" evidence="8">
    <location>
        <begin position="67"/>
        <end position="86"/>
    </location>
</feature>
<feature type="transmembrane region" description="Helical" evidence="8">
    <location>
        <begin position="203"/>
        <end position="226"/>
    </location>
</feature>
<dbReference type="EMBL" id="VSSQ01000008">
    <property type="protein sequence ID" value="MPL59074.1"/>
    <property type="molecule type" value="Genomic_DNA"/>
</dbReference>
<keyword evidence="6 8" id="KW-1133">Transmembrane helix</keyword>
<accession>A0A644SWS4</accession>
<dbReference type="GO" id="GO:0055085">
    <property type="term" value="P:transmembrane transport"/>
    <property type="evidence" value="ECO:0007669"/>
    <property type="project" value="InterPro"/>
</dbReference>
<comment type="caution">
    <text evidence="10">The sequence shown here is derived from an EMBL/GenBank/DDBJ whole genome shotgun (WGS) entry which is preliminary data.</text>
</comment>
<dbReference type="GO" id="GO:0005886">
    <property type="term" value="C:plasma membrane"/>
    <property type="evidence" value="ECO:0007669"/>
    <property type="project" value="UniProtKB-SubCell"/>
</dbReference>
<name>A0A644SWS4_9ZZZZ</name>
<evidence type="ECO:0000259" key="9">
    <source>
        <dbReference type="PROSITE" id="PS50928"/>
    </source>
</evidence>
<keyword evidence="4" id="KW-1003">Cell membrane</keyword>
<evidence type="ECO:0000256" key="4">
    <source>
        <dbReference type="ARBA" id="ARBA00022475"/>
    </source>
</evidence>
<reference evidence="10" key="1">
    <citation type="submission" date="2019-08" db="EMBL/GenBank/DDBJ databases">
        <authorList>
            <person name="Kucharzyk K."/>
            <person name="Murdoch R.W."/>
            <person name="Higgins S."/>
            <person name="Loffler F."/>
        </authorList>
    </citation>
    <scope>NUCLEOTIDE SEQUENCE</scope>
</reference>
<proteinExistence type="inferred from homology"/>
<comment type="similarity">
    <text evidence="2">Belongs to the binding-protein-dependent transport system permease family. CysTW subfamily.</text>
</comment>
<dbReference type="PANTHER" id="PTHR42929:SF1">
    <property type="entry name" value="INNER MEMBRANE ABC TRANSPORTER PERMEASE PROTEIN YDCU-RELATED"/>
    <property type="match status" value="1"/>
</dbReference>
<comment type="subcellular location">
    <subcellularLocation>
        <location evidence="1">Cell membrane</location>
        <topology evidence="1">Multi-pass membrane protein</topology>
    </subcellularLocation>
</comment>
<protein>
    <submittedName>
        <fullName evidence="10">Spermidine/putrescine transport system permease protein PotB</fullName>
    </submittedName>
</protein>
<feature type="transmembrane region" description="Helical" evidence="8">
    <location>
        <begin position="12"/>
        <end position="34"/>
    </location>
</feature>
<evidence type="ECO:0000256" key="7">
    <source>
        <dbReference type="ARBA" id="ARBA00023136"/>
    </source>
</evidence>
<feature type="domain" description="ABC transmembrane type-1" evidence="9">
    <location>
        <begin position="63"/>
        <end position="267"/>
    </location>
</feature>
<evidence type="ECO:0000256" key="1">
    <source>
        <dbReference type="ARBA" id="ARBA00004651"/>
    </source>
</evidence>
<feature type="transmembrane region" description="Helical" evidence="8">
    <location>
        <begin position="246"/>
        <end position="269"/>
    </location>
</feature>
<evidence type="ECO:0000256" key="2">
    <source>
        <dbReference type="ARBA" id="ARBA00007069"/>
    </source>
</evidence>